<gene>
    <name evidence="1" type="ORF">CCMP2556_LOCUS19356</name>
    <name evidence="2" type="ORF">CCMP2556_LOCUS34463</name>
</gene>
<dbReference type="GO" id="GO:0016757">
    <property type="term" value="F:glycosyltransferase activity"/>
    <property type="evidence" value="ECO:0007669"/>
    <property type="project" value="UniProtKB-KW"/>
</dbReference>
<protein>
    <submittedName>
        <fullName evidence="1">Uncharacterized protein</fullName>
    </submittedName>
</protein>
<dbReference type="EMBL" id="CAXAMN010022473">
    <property type="protein sequence ID" value="CAK9070083.1"/>
    <property type="molecule type" value="Genomic_DNA"/>
</dbReference>
<keyword evidence="3" id="KW-1185">Reference proteome</keyword>
<name>A0ABP0L4S5_9DINO</name>
<organism evidence="1 3">
    <name type="scientific">Durusdinium trenchii</name>
    <dbReference type="NCBI Taxonomy" id="1381693"/>
    <lineage>
        <taxon>Eukaryota</taxon>
        <taxon>Sar</taxon>
        <taxon>Alveolata</taxon>
        <taxon>Dinophyceae</taxon>
        <taxon>Suessiales</taxon>
        <taxon>Symbiodiniaceae</taxon>
        <taxon>Durusdinium</taxon>
    </lineage>
</organism>
<comment type="caution">
    <text evidence="1">The sequence shown here is derived from an EMBL/GenBank/DDBJ whole genome shotgun (WGS) entry which is preliminary data.</text>
</comment>
<sequence length="83" mass="9547">MGFRCIGERWPGMVWVPYATRREEFSLESDPLNVRASGASLDARQVGKTLPNYLFWPRMMTSKRDIWRTWSVAGIGRRPGTSV</sequence>
<dbReference type="Proteomes" id="UP001642484">
    <property type="component" value="Unassembled WGS sequence"/>
</dbReference>
<dbReference type="EMBL" id="CAXAMN010011113">
    <property type="protein sequence ID" value="CAK9034151.1"/>
    <property type="molecule type" value="Genomic_DNA"/>
</dbReference>
<proteinExistence type="predicted"/>
<evidence type="ECO:0000313" key="2">
    <source>
        <dbReference type="EMBL" id="CAK9070083.1"/>
    </source>
</evidence>
<accession>A0ABP0L4S5</accession>
<reference evidence="1 3" key="1">
    <citation type="submission" date="2024-02" db="EMBL/GenBank/DDBJ databases">
        <authorList>
            <person name="Chen Y."/>
            <person name="Shah S."/>
            <person name="Dougan E. K."/>
            <person name="Thang M."/>
            <person name="Chan C."/>
        </authorList>
    </citation>
    <scope>NUCLEOTIDE SEQUENCE [LARGE SCALE GENOMIC DNA]</scope>
</reference>
<evidence type="ECO:0000313" key="1">
    <source>
        <dbReference type="EMBL" id="CAK9034151.1"/>
    </source>
</evidence>
<evidence type="ECO:0000313" key="3">
    <source>
        <dbReference type="Proteomes" id="UP001642484"/>
    </source>
</evidence>